<dbReference type="Proteomes" id="UP000473826">
    <property type="component" value="Unassembled WGS sequence"/>
</dbReference>
<dbReference type="SUPFAM" id="SSF56784">
    <property type="entry name" value="HAD-like"/>
    <property type="match status" value="1"/>
</dbReference>
<dbReference type="OrthoDB" id="444127at2759"/>
<dbReference type="InterPro" id="IPR023214">
    <property type="entry name" value="HAD_sf"/>
</dbReference>
<keyword evidence="2" id="KW-1185">Reference proteome</keyword>
<comment type="caution">
    <text evidence="1">The sequence shown here is derived from an EMBL/GenBank/DDBJ whole genome shotgun (WGS) entry which is preliminary data.</text>
</comment>
<dbReference type="GO" id="GO:0016791">
    <property type="term" value="F:phosphatase activity"/>
    <property type="evidence" value="ECO:0007669"/>
    <property type="project" value="UniProtKB-ARBA"/>
</dbReference>
<dbReference type="InterPro" id="IPR051828">
    <property type="entry name" value="HAD-like_hydrolase_domain"/>
</dbReference>
<evidence type="ECO:0008006" key="3">
    <source>
        <dbReference type="Google" id="ProtNLM"/>
    </source>
</evidence>
<name>A0A7D8V0L4_VANHU</name>
<dbReference type="InterPro" id="IPR044924">
    <property type="entry name" value="HAD-SF_hydro_IA_REG-2-like_cap"/>
</dbReference>
<dbReference type="Gene3D" id="1.10.150.720">
    <property type="entry name" value="Haloacid dehalogenase-like hydrolase"/>
    <property type="match status" value="1"/>
</dbReference>
<dbReference type="GO" id="GO:0005634">
    <property type="term" value="C:nucleus"/>
    <property type="evidence" value="ECO:0007669"/>
    <property type="project" value="TreeGrafter"/>
</dbReference>
<dbReference type="Gene3D" id="3.40.50.1000">
    <property type="entry name" value="HAD superfamily/HAD-like"/>
    <property type="match status" value="1"/>
</dbReference>
<dbReference type="NCBIfam" id="TIGR01549">
    <property type="entry name" value="HAD-SF-IA-v1"/>
    <property type="match status" value="1"/>
</dbReference>
<gene>
    <name evidence="1" type="ORF">VHUM_02335</name>
</gene>
<dbReference type="EMBL" id="QKWK01000005">
    <property type="protein sequence ID" value="TXT10830.1"/>
    <property type="molecule type" value="Genomic_DNA"/>
</dbReference>
<dbReference type="AlphaFoldDB" id="A0A7D8V0L4"/>
<dbReference type="SFLD" id="SFLDG01129">
    <property type="entry name" value="C1.5:_HAD__Beta-PGM__Phosphata"/>
    <property type="match status" value="1"/>
</dbReference>
<evidence type="ECO:0000313" key="1">
    <source>
        <dbReference type="EMBL" id="TXT10830.1"/>
    </source>
</evidence>
<sequence length="257" mass="28019">MPRPPVRLVLFDVFDTLVTPRIPVHEQYAAEAVRLGLRVTPAGVKAGFKPAFKEMNARHPLYGKHSVPPLSPDQWWGSLIEKCMLHAGAGAAEVEKHGGALATNLLRRFESEAGYRAFEDTLPTLRGLREMGVKTSVVSNADPRINLTLTALGIEELLSYPPTLSWDVEASKPDREIFARACEACGEAMGEGVLMVGDELEADFRGAVGAGIEGRLIRRPGEWSEGAIREAEEDLGSVNVVHSLDEVLAEARSRQRA</sequence>
<dbReference type="InterPro" id="IPR006439">
    <property type="entry name" value="HAD-SF_hydro_IA"/>
</dbReference>
<organism evidence="1 2">
    <name type="scientific">Vanrija humicola</name>
    <name type="common">Yeast</name>
    <name type="synonym">Cryptococcus humicola</name>
    <dbReference type="NCBI Taxonomy" id="5417"/>
    <lineage>
        <taxon>Eukaryota</taxon>
        <taxon>Fungi</taxon>
        <taxon>Dikarya</taxon>
        <taxon>Basidiomycota</taxon>
        <taxon>Agaricomycotina</taxon>
        <taxon>Tremellomycetes</taxon>
        <taxon>Trichosporonales</taxon>
        <taxon>Trichosporonaceae</taxon>
        <taxon>Vanrija</taxon>
    </lineage>
</organism>
<evidence type="ECO:0000313" key="2">
    <source>
        <dbReference type="Proteomes" id="UP000473826"/>
    </source>
</evidence>
<reference evidence="1 2" key="1">
    <citation type="journal article" date="2019" name="PLoS Genet.">
        <title>Convergent evolution of linked mating-type loci in basidiomycete fungi.</title>
        <authorList>
            <person name="Sun S."/>
            <person name="Coelho M.A."/>
            <person name="Heitman J."/>
            <person name="Nowrousian M."/>
        </authorList>
    </citation>
    <scope>NUCLEOTIDE SEQUENCE [LARGE SCALE GENOMIC DNA]</scope>
    <source>
        <strain evidence="1 2">CBS 4282</strain>
    </source>
</reference>
<dbReference type="PANTHER" id="PTHR46191:SF2">
    <property type="entry name" value="HALOACID DEHALOGENASE-LIKE HYDROLASE DOMAIN-CONTAINING PROTEIN 3"/>
    <property type="match status" value="1"/>
</dbReference>
<dbReference type="InterPro" id="IPR036412">
    <property type="entry name" value="HAD-like_sf"/>
</dbReference>
<dbReference type="PANTHER" id="PTHR46191">
    <property type="match status" value="1"/>
</dbReference>
<dbReference type="SFLD" id="SFLDS00003">
    <property type="entry name" value="Haloacid_Dehalogenase"/>
    <property type="match status" value="1"/>
</dbReference>
<accession>A0A7D8V0L4</accession>
<dbReference type="Pfam" id="PF00702">
    <property type="entry name" value="Hydrolase"/>
    <property type="match status" value="1"/>
</dbReference>
<proteinExistence type="predicted"/>
<protein>
    <recommendedName>
        <fullName evidence="3">Haloacid dehalogenase-like hydrolase domain-containing protein 3</fullName>
    </recommendedName>
</protein>